<reference evidence="1 2" key="1">
    <citation type="submission" date="2018-11" db="EMBL/GenBank/DDBJ databases">
        <title>Flavobacterium sp. nov., YIM 102600 draft genome.</title>
        <authorList>
            <person name="Li G."/>
            <person name="Jiang Y."/>
        </authorList>
    </citation>
    <scope>NUCLEOTIDE SEQUENCE [LARGE SCALE GENOMIC DNA]</scope>
    <source>
        <strain evidence="1 2">YIM 102600</strain>
    </source>
</reference>
<evidence type="ECO:0000313" key="1">
    <source>
        <dbReference type="EMBL" id="RRJ90805.1"/>
    </source>
</evidence>
<keyword evidence="2" id="KW-1185">Reference proteome</keyword>
<dbReference type="OrthoDB" id="667380at2"/>
<name>A0A3P3W6I5_9FLAO</name>
<sequence>MNKKELKKFLIENENRTIGNTEERLLEFVKGTMLNRNDVIDQDDQSHHRQEERLRKKLDDQVHDHHHHLEEIEALSFSPSDVVEPGAVIKVNGRYMVIATADGSFEFDGKDFISISTKAPIYQCMMGKKKGDMCSFNNNDFTIEEIY</sequence>
<dbReference type="RefSeq" id="WP_125012952.1">
    <property type="nucleotide sequence ID" value="NZ_RQVR01000010.1"/>
</dbReference>
<evidence type="ECO:0008006" key="3">
    <source>
        <dbReference type="Google" id="ProtNLM"/>
    </source>
</evidence>
<comment type="caution">
    <text evidence="1">The sequence shown here is derived from an EMBL/GenBank/DDBJ whole genome shotgun (WGS) entry which is preliminary data.</text>
</comment>
<dbReference type="Proteomes" id="UP000271937">
    <property type="component" value="Unassembled WGS sequence"/>
</dbReference>
<proteinExistence type="predicted"/>
<evidence type="ECO:0000313" key="2">
    <source>
        <dbReference type="Proteomes" id="UP000271937"/>
    </source>
</evidence>
<dbReference type="EMBL" id="RQVR01000010">
    <property type="protein sequence ID" value="RRJ90805.1"/>
    <property type="molecule type" value="Genomic_DNA"/>
</dbReference>
<protein>
    <recommendedName>
        <fullName evidence="3">3-oxoacyl-ACP synthase</fullName>
    </recommendedName>
</protein>
<organism evidence="1 2">
    <name type="scientific">Flavobacterium macacae</name>
    <dbReference type="NCBI Taxonomy" id="2488993"/>
    <lineage>
        <taxon>Bacteria</taxon>
        <taxon>Pseudomonadati</taxon>
        <taxon>Bacteroidota</taxon>
        <taxon>Flavobacteriia</taxon>
        <taxon>Flavobacteriales</taxon>
        <taxon>Flavobacteriaceae</taxon>
        <taxon>Flavobacterium</taxon>
    </lineage>
</organism>
<accession>A0A3P3W6I5</accession>
<gene>
    <name evidence="1" type="ORF">EG849_10045</name>
</gene>
<dbReference type="AlphaFoldDB" id="A0A3P3W6I5"/>